<gene>
    <name evidence="1" type="ORF">I4902_15245</name>
</gene>
<reference evidence="1 2" key="1">
    <citation type="submission" date="2020-11" db="EMBL/GenBank/DDBJ databases">
        <title>Enhanced detection system for hospital associated transmission using whole genome sequencing surveillance.</title>
        <authorList>
            <person name="Harrison L.H."/>
            <person name="Van Tyne D."/>
            <person name="Marsh J.W."/>
            <person name="Griffith M.P."/>
            <person name="Snyder D.J."/>
            <person name="Cooper V.S."/>
            <person name="Mustapha M."/>
        </authorList>
    </citation>
    <scope>NUCLEOTIDE SEQUENCE [LARGE SCALE GENOMIC DNA]</scope>
    <source>
        <strain evidence="1 2">PR00075</strain>
    </source>
</reference>
<dbReference type="Proteomes" id="UP000614721">
    <property type="component" value="Unassembled WGS sequence"/>
</dbReference>
<dbReference type="Pfam" id="PF05973">
    <property type="entry name" value="Gp49"/>
    <property type="match status" value="1"/>
</dbReference>
<evidence type="ECO:0000313" key="1">
    <source>
        <dbReference type="EMBL" id="MBG2880615.1"/>
    </source>
</evidence>
<evidence type="ECO:0000313" key="2">
    <source>
        <dbReference type="Proteomes" id="UP000614721"/>
    </source>
</evidence>
<proteinExistence type="predicted"/>
<accession>A0ABS0IXC7</accession>
<dbReference type="EMBL" id="JADSJP010000031">
    <property type="protein sequence ID" value="MBG2880615.1"/>
    <property type="molecule type" value="Genomic_DNA"/>
</dbReference>
<keyword evidence="2" id="KW-1185">Reference proteome</keyword>
<dbReference type="RefSeq" id="WP_196567376.1">
    <property type="nucleotide sequence ID" value="NZ_JADRYY010000015.1"/>
</dbReference>
<name>A0ABS0IXC7_9GAMM</name>
<protein>
    <submittedName>
        <fullName evidence="1">Type II toxin-antitoxin system RelE/ParE family toxin</fullName>
    </submittedName>
</protein>
<sequence length="128" mass="15167">MRCIVWHVLLTHYFENWLVEQSSDMQERVLAALRNLETYGPRLSRPHADNIKGSQYPNMKELRVQYTGKPIRIFFAFDPTRRAIVLCAGNKSNDKNFYQKMIHIADREFTSYLLSMRESNENTSTSYR</sequence>
<organism evidence="1 2">
    <name type="scientific">Proteus alimentorum</name>
    <dbReference type="NCBI Taxonomy" id="1973495"/>
    <lineage>
        <taxon>Bacteria</taxon>
        <taxon>Pseudomonadati</taxon>
        <taxon>Pseudomonadota</taxon>
        <taxon>Gammaproteobacteria</taxon>
        <taxon>Enterobacterales</taxon>
        <taxon>Morganellaceae</taxon>
        <taxon>Proteus</taxon>
    </lineage>
</organism>
<comment type="caution">
    <text evidence="1">The sequence shown here is derived from an EMBL/GenBank/DDBJ whole genome shotgun (WGS) entry which is preliminary data.</text>
</comment>
<dbReference type="InterPro" id="IPR009241">
    <property type="entry name" value="HigB-like"/>
</dbReference>